<feature type="domain" description="ORF D-335-like" evidence="3">
    <location>
        <begin position="37"/>
        <end position="98"/>
    </location>
</feature>
<dbReference type="RefSeq" id="NP_963933.1">
    <property type="nucleotide sequence ID" value="NC_005360.1"/>
</dbReference>
<accession>Q6TRV6</accession>
<dbReference type="SUPFAM" id="SSF56349">
    <property type="entry name" value="DNA breaking-rejoining enzymes"/>
    <property type="match status" value="1"/>
</dbReference>
<dbReference type="GO" id="GO:0006310">
    <property type="term" value="P:DNA recombination"/>
    <property type="evidence" value="ECO:0007669"/>
    <property type="project" value="UniProtKB-KW"/>
</dbReference>
<dbReference type="InterPro" id="IPR031857">
    <property type="entry name" value="Integrase_SSV1_C"/>
</dbReference>
<organism evidence="5 6">
    <name type="scientific">Sulfolobus virus Ragged Hills</name>
    <dbReference type="NCBI Taxonomy" id="256994"/>
    <lineage>
        <taxon>Viruses</taxon>
        <taxon>Viruses incertae sedis</taxon>
        <taxon>Fuselloviridae</taxon>
        <taxon>Alphafusellovirus</taxon>
        <taxon>Alphafusellovirus yellowstonense</taxon>
        <taxon>Sulfolobus spindle-shaped virus 8</taxon>
    </lineage>
</organism>
<dbReference type="Pfam" id="PF16795">
    <property type="entry name" value="Phage_integr_3"/>
    <property type="match status" value="1"/>
</dbReference>
<dbReference type="Proteomes" id="UP000001247">
    <property type="component" value="Segment"/>
</dbReference>
<dbReference type="KEGG" id="vg:2741811"/>
<keyword evidence="6" id="KW-1185">Reference proteome</keyword>
<dbReference type="InterPro" id="IPR012922">
    <property type="entry name" value="ORF_D-335"/>
</dbReference>
<reference evidence="5 6" key="1">
    <citation type="journal article" date="2001" name="Proc. Natl. Acad. Sci. U.S.A.">
        <title>Viruses from extreme thermal environments.</title>
        <authorList>
            <person name="Rice G."/>
            <person name="Stedman K."/>
            <person name="Snyder J."/>
            <person name="Wiedenheft B."/>
            <person name="Willits D."/>
            <person name="Brumfield S."/>
            <person name="McDermott T."/>
            <person name="Young M.J."/>
        </authorList>
    </citation>
    <scope>NUCLEOTIDE SEQUENCE</scope>
</reference>
<evidence type="ECO:0000256" key="1">
    <source>
        <dbReference type="ARBA" id="ARBA00008857"/>
    </source>
</evidence>
<dbReference type="GO" id="GO:0003677">
    <property type="term" value="F:DNA binding"/>
    <property type="evidence" value="ECO:0007669"/>
    <property type="project" value="InterPro"/>
</dbReference>
<dbReference type="GeneID" id="2741811"/>
<name>Q6TRV6_9VIRU</name>
<protein>
    <submittedName>
        <fullName evidence="5">ORF D355</fullName>
    </submittedName>
</protein>
<evidence type="ECO:0000313" key="6">
    <source>
        <dbReference type="Proteomes" id="UP000001247"/>
    </source>
</evidence>
<evidence type="ECO:0000313" key="5">
    <source>
        <dbReference type="EMBL" id="AAR27905.1"/>
    </source>
</evidence>
<evidence type="ECO:0000256" key="2">
    <source>
        <dbReference type="ARBA" id="ARBA00023172"/>
    </source>
</evidence>
<dbReference type="GO" id="GO:0015074">
    <property type="term" value="P:DNA integration"/>
    <property type="evidence" value="ECO:0007669"/>
    <property type="project" value="InterPro"/>
</dbReference>
<dbReference type="InterPro" id="IPR013762">
    <property type="entry name" value="Integrase-like_cat_sf"/>
</dbReference>
<dbReference type="Pfam" id="PF07935">
    <property type="entry name" value="SSV1_ORF_D-335"/>
    <property type="match status" value="1"/>
</dbReference>
<reference evidence="5 6" key="2">
    <citation type="journal article" date="2004" name="J. Virol.">
        <title>Comparative genomic analysis of hyperthermophilic archaeal Fuselloviridae viruses.</title>
        <authorList>
            <person name="Wiedenheft B."/>
            <person name="Stedman K."/>
            <person name="Roberto F."/>
            <person name="Willits D."/>
            <person name="Gleske A.K."/>
            <person name="Zoeller L."/>
            <person name="Snyder J."/>
            <person name="Douglas T."/>
            <person name="Young M."/>
        </authorList>
    </citation>
    <scope>NUCLEOTIDE SEQUENCE</scope>
</reference>
<sequence length="355" mass="41745">MEFLSSSFSLTGDKIIIILFKCLRDKYKWAEGMGNKVFTFGDIRIREVKGKYYVYLIEKDNEGNRRDHYVGSLDQIVKDYISIKVRGTGFEPAQAFASGASVRPMGDTPIPPDLKNKGVITKDMEITRDKLNEFFEWCVKKRKNSIDTCKDYILYLKRPLNKNKKWSVFAYRLYYEFLGKEDKAKELKVEKKMSIPVYRIPSLEEIKKVLNHEDERIRILYRLLLESGIRLKEALFILNNYDPALDQMEDGFYVYTVNLIRKSKKSFYAFHITPLQKTYITESIIDHTDLPVKPKFIRKFVATKMLELGIPSEVVDFFQGRTPSSILSKHYLDLLTLAKKEYKKYAEWLTKYVLL</sequence>
<dbReference type="EMBL" id="AY388628">
    <property type="protein sequence ID" value="AAR27905.1"/>
    <property type="molecule type" value="Genomic_DNA"/>
</dbReference>
<evidence type="ECO:0000259" key="4">
    <source>
        <dbReference type="Pfam" id="PF16795"/>
    </source>
</evidence>
<dbReference type="InterPro" id="IPR011010">
    <property type="entry name" value="DNA_brk_join_enz"/>
</dbReference>
<evidence type="ECO:0000259" key="3">
    <source>
        <dbReference type="Pfam" id="PF07935"/>
    </source>
</evidence>
<dbReference type="OrthoDB" id="6235at10239"/>
<feature type="domain" description="Integrase SSV1 C-terminal" evidence="4">
    <location>
        <begin position="200"/>
        <end position="348"/>
    </location>
</feature>
<keyword evidence="2" id="KW-0233">DNA recombination</keyword>
<dbReference type="Gene3D" id="1.10.443.10">
    <property type="entry name" value="Intergrase catalytic core"/>
    <property type="match status" value="1"/>
</dbReference>
<comment type="similarity">
    <text evidence="1">Belongs to the 'phage' integrase family.</text>
</comment>
<proteinExistence type="inferred from homology"/>